<evidence type="ECO:0000259" key="4">
    <source>
        <dbReference type="PROSITE" id="PS50207"/>
    </source>
</evidence>
<protein>
    <recommendedName>
        <fullName evidence="8">Caspase family p20 domain-containing protein</fullName>
    </recommendedName>
</protein>
<dbReference type="EMBL" id="OC919763">
    <property type="protein sequence ID" value="CAD7651885.1"/>
    <property type="molecule type" value="Genomic_DNA"/>
</dbReference>
<dbReference type="SMART" id="SM00115">
    <property type="entry name" value="CASc"/>
    <property type="match status" value="1"/>
</dbReference>
<reference evidence="6" key="1">
    <citation type="submission" date="2020-11" db="EMBL/GenBank/DDBJ databases">
        <authorList>
            <person name="Tran Van P."/>
        </authorList>
    </citation>
    <scope>NUCLEOTIDE SEQUENCE</scope>
</reference>
<feature type="domain" description="Caspase family p20" evidence="5">
    <location>
        <begin position="179"/>
        <end position="276"/>
    </location>
</feature>
<evidence type="ECO:0000313" key="7">
    <source>
        <dbReference type="Proteomes" id="UP000728032"/>
    </source>
</evidence>
<dbReference type="EMBL" id="CAJPVJ010004938">
    <property type="protein sequence ID" value="CAG2169069.1"/>
    <property type="molecule type" value="Genomic_DNA"/>
</dbReference>
<dbReference type="GO" id="GO:0005737">
    <property type="term" value="C:cytoplasm"/>
    <property type="evidence" value="ECO:0007669"/>
    <property type="project" value="UniProtKB-ARBA"/>
</dbReference>
<evidence type="ECO:0000259" key="5">
    <source>
        <dbReference type="PROSITE" id="PS50208"/>
    </source>
</evidence>
<dbReference type="GO" id="GO:0006508">
    <property type="term" value="P:proteolysis"/>
    <property type="evidence" value="ECO:0007669"/>
    <property type="project" value="InterPro"/>
</dbReference>
<name>A0A7R9M206_9ACAR</name>
<dbReference type="GO" id="GO:0004197">
    <property type="term" value="F:cysteine-type endopeptidase activity"/>
    <property type="evidence" value="ECO:0007669"/>
    <property type="project" value="InterPro"/>
</dbReference>
<evidence type="ECO:0000256" key="1">
    <source>
        <dbReference type="ARBA" id="ARBA00010134"/>
    </source>
</evidence>
<comment type="similarity">
    <text evidence="1 3">Belongs to the peptidase C14A family.</text>
</comment>
<keyword evidence="2" id="KW-0053">Apoptosis</keyword>
<dbReference type="InterPro" id="IPR011600">
    <property type="entry name" value="Pept_C14_caspase"/>
</dbReference>
<keyword evidence="7" id="KW-1185">Reference proteome</keyword>
<evidence type="ECO:0000313" key="6">
    <source>
        <dbReference type="EMBL" id="CAD7651885.1"/>
    </source>
</evidence>
<dbReference type="PANTHER" id="PTHR48169:SF1">
    <property type="entry name" value="ASTROCYTIC PHOSPHOPROTEIN PEA-15"/>
    <property type="match status" value="1"/>
</dbReference>
<organism evidence="6">
    <name type="scientific">Oppiella nova</name>
    <dbReference type="NCBI Taxonomy" id="334625"/>
    <lineage>
        <taxon>Eukaryota</taxon>
        <taxon>Metazoa</taxon>
        <taxon>Ecdysozoa</taxon>
        <taxon>Arthropoda</taxon>
        <taxon>Chelicerata</taxon>
        <taxon>Arachnida</taxon>
        <taxon>Acari</taxon>
        <taxon>Acariformes</taxon>
        <taxon>Sarcoptiformes</taxon>
        <taxon>Oribatida</taxon>
        <taxon>Brachypylina</taxon>
        <taxon>Oppioidea</taxon>
        <taxon>Oppiidae</taxon>
        <taxon>Oppiella</taxon>
    </lineage>
</organism>
<feature type="domain" description="Caspase family p10" evidence="4">
    <location>
        <begin position="305"/>
        <end position="375"/>
    </location>
</feature>
<dbReference type="InterPro" id="IPR002138">
    <property type="entry name" value="Pept_C14_p10"/>
</dbReference>
<accession>A0A7R9M206</accession>
<dbReference type="AlphaFoldDB" id="A0A7R9M206"/>
<dbReference type="Proteomes" id="UP000728032">
    <property type="component" value="Unassembled WGS sequence"/>
</dbReference>
<dbReference type="Gene3D" id="3.40.50.1460">
    <property type="match status" value="2"/>
</dbReference>
<evidence type="ECO:0000256" key="2">
    <source>
        <dbReference type="ARBA" id="ARBA00022703"/>
    </source>
</evidence>
<sequence>MAKILDDSGQHVAAQKLREYNTPKKITEFSNNIELPVQTTNIIRSGQSRWFPMDGIPRGKALIFVSIWKLLPEAKRFASIFEQLYFDVEIHAIKSCGEMLTVLKAVSQEAYPENALIVMYIGHGCDERIWISNEEQKRICEIVKNAHTLRSGASRWFVMDSAPRGQVIVFLQLDELKKEADRFNHIFQQLYFSVDIHVNYSCDKILDTLKHASRQEFKKDALIVMFIGHGHDEMIQGSGHGQDEIHIKKLIDQFSERNCHPSLRPKPKIFVFNCCRIKTDISLEDKRKSIDGEWMDGTTRTYICYACAEGIQAFYSTSGYTLFGQAFSHCIAEYACDSNLTQIFSKTCEELNRADMPQRPELTMKNVDRDLYFNPGLFKG</sequence>
<dbReference type="GO" id="GO:0006915">
    <property type="term" value="P:apoptotic process"/>
    <property type="evidence" value="ECO:0007669"/>
    <property type="project" value="UniProtKB-KW"/>
</dbReference>
<dbReference type="InterPro" id="IPR029030">
    <property type="entry name" value="Caspase-like_dom_sf"/>
</dbReference>
<dbReference type="SUPFAM" id="SSF52129">
    <property type="entry name" value="Caspase-like"/>
    <property type="match status" value="2"/>
</dbReference>
<dbReference type="PANTHER" id="PTHR48169">
    <property type="entry name" value="DED DOMAIN-CONTAINING PROTEIN"/>
    <property type="match status" value="1"/>
</dbReference>
<dbReference type="Pfam" id="PF00656">
    <property type="entry name" value="Peptidase_C14"/>
    <property type="match status" value="1"/>
</dbReference>
<dbReference type="InterPro" id="IPR015917">
    <property type="entry name" value="Pept_C14A"/>
</dbReference>
<gene>
    <name evidence="6" type="ORF">ONB1V03_LOCUS8553</name>
</gene>
<evidence type="ECO:0000256" key="3">
    <source>
        <dbReference type="RuleBase" id="RU003971"/>
    </source>
</evidence>
<dbReference type="PROSITE" id="PS50207">
    <property type="entry name" value="CASPASE_P10"/>
    <property type="match status" value="1"/>
</dbReference>
<dbReference type="InterPro" id="IPR001309">
    <property type="entry name" value="Pept_C14_p20"/>
</dbReference>
<dbReference type="GO" id="GO:0051604">
    <property type="term" value="P:protein maturation"/>
    <property type="evidence" value="ECO:0007669"/>
    <property type="project" value="UniProtKB-ARBA"/>
</dbReference>
<dbReference type="PROSITE" id="PS50208">
    <property type="entry name" value="CASPASE_P20"/>
    <property type="match status" value="1"/>
</dbReference>
<dbReference type="GO" id="GO:0043067">
    <property type="term" value="P:regulation of programmed cell death"/>
    <property type="evidence" value="ECO:0007669"/>
    <property type="project" value="UniProtKB-ARBA"/>
</dbReference>
<proteinExistence type="inferred from homology"/>
<evidence type="ECO:0008006" key="8">
    <source>
        <dbReference type="Google" id="ProtNLM"/>
    </source>
</evidence>
<dbReference type="OrthoDB" id="6097640at2759"/>